<feature type="signal peptide" evidence="1">
    <location>
        <begin position="1"/>
        <end position="18"/>
    </location>
</feature>
<keyword evidence="3" id="KW-1185">Reference proteome</keyword>
<protein>
    <submittedName>
        <fullName evidence="2">Uncharacterized protein</fullName>
    </submittedName>
</protein>
<comment type="caution">
    <text evidence="2">The sequence shown here is derived from an EMBL/GenBank/DDBJ whole genome shotgun (WGS) entry which is preliminary data.</text>
</comment>
<gene>
    <name evidence="2" type="ORF">DLAC_06315</name>
</gene>
<dbReference type="InParanoid" id="A0A151ZEG2"/>
<evidence type="ECO:0000256" key="1">
    <source>
        <dbReference type="SAM" id="SignalP"/>
    </source>
</evidence>
<evidence type="ECO:0000313" key="2">
    <source>
        <dbReference type="EMBL" id="KYQ92352.1"/>
    </source>
</evidence>
<accession>A0A151ZEG2</accession>
<evidence type="ECO:0000313" key="3">
    <source>
        <dbReference type="Proteomes" id="UP000076078"/>
    </source>
</evidence>
<name>A0A151ZEG2_TIELA</name>
<organism evidence="2 3">
    <name type="scientific">Tieghemostelium lacteum</name>
    <name type="common">Slime mold</name>
    <name type="synonym">Dictyostelium lacteum</name>
    <dbReference type="NCBI Taxonomy" id="361077"/>
    <lineage>
        <taxon>Eukaryota</taxon>
        <taxon>Amoebozoa</taxon>
        <taxon>Evosea</taxon>
        <taxon>Eumycetozoa</taxon>
        <taxon>Dictyostelia</taxon>
        <taxon>Dictyosteliales</taxon>
        <taxon>Raperosteliaceae</taxon>
        <taxon>Tieghemostelium</taxon>
    </lineage>
</organism>
<dbReference type="AlphaFoldDB" id="A0A151ZEG2"/>
<dbReference type="EMBL" id="LODT01000029">
    <property type="protein sequence ID" value="KYQ92352.1"/>
    <property type="molecule type" value="Genomic_DNA"/>
</dbReference>
<dbReference type="Proteomes" id="UP000076078">
    <property type="component" value="Unassembled WGS sequence"/>
</dbReference>
<keyword evidence="1" id="KW-0732">Signal</keyword>
<sequence length="477" mass="54282">MIKYILLLIIFCTVIIEGAKNRKQEYQQFRYPTLNGKEKRIEKMEEIRSAERSNLISRLRESVQVEITIGYRIPRGSVKQAKENELLPASKAFVEIDYPNDNIIKYVEPVKQLDMEGRWIAKVQIKGTSKLTLQVYMSGPFAYISNSYSLATVPDDLRTDKNVIIYEIGIDIHSGVRRIQRSIIFEGSALPEGVSMDPRRAIDNPGSDRSLDNRYMLTYCVMSKLAKMTMEKLELTNVGKVKVLVNSRLPTNCVPYDAMIKIGDELMWQPMIMSHEYGHYVQYLAYKSHGVNYIAGGIPGHTICKSISEEQGWSEGYANAFGATIGTLSNLITSKTFHAKDWRNDGTKIFIDSEYYACTNLDLKMETDEGRIMAMIYDLVDSGNDPTEFPDFYKSVPNIYSSQTFNQNWFGNTNFGDTNKDCKFTVKEALVDLLAGGQTNLKSYVQNALNFNSNSNCNKKDYVESIVRYNYGEKSLS</sequence>
<feature type="chain" id="PRO_5007593277" evidence="1">
    <location>
        <begin position="19"/>
        <end position="477"/>
    </location>
</feature>
<reference evidence="2 3" key="1">
    <citation type="submission" date="2015-12" db="EMBL/GenBank/DDBJ databases">
        <title>Dictyostelia acquired genes for synthesis and detection of signals that induce cell-type specialization by lateral gene transfer from prokaryotes.</title>
        <authorList>
            <person name="Gloeckner G."/>
            <person name="Schaap P."/>
        </authorList>
    </citation>
    <scope>NUCLEOTIDE SEQUENCE [LARGE SCALE GENOMIC DNA]</scope>
    <source>
        <strain evidence="2 3">TK</strain>
    </source>
</reference>
<proteinExistence type="predicted"/>
<dbReference type="OrthoDB" id="5086276at2759"/>